<keyword evidence="1" id="KW-0540">Nuclease</keyword>
<evidence type="ECO:0000313" key="9">
    <source>
        <dbReference type="Proteomes" id="UP000034160"/>
    </source>
</evidence>
<dbReference type="EMBL" id="LCCN01000008">
    <property type="protein sequence ID" value="KKS32256.1"/>
    <property type="molecule type" value="Genomic_DNA"/>
</dbReference>
<dbReference type="InterPro" id="IPR048846">
    <property type="entry name" value="PaaX-like_central"/>
</dbReference>
<gene>
    <name evidence="8" type="ORF">UU93_C0008G0018</name>
</gene>
<keyword evidence="4" id="KW-0378">Hydrolase</keyword>
<dbReference type="GO" id="GO:0004521">
    <property type="term" value="F:RNA endonuclease activity"/>
    <property type="evidence" value="ECO:0007669"/>
    <property type="project" value="InterPro"/>
</dbReference>
<keyword evidence="5" id="KW-0460">Magnesium</keyword>
<evidence type="ECO:0000256" key="4">
    <source>
        <dbReference type="ARBA" id="ARBA00022801"/>
    </source>
</evidence>
<dbReference type="GO" id="GO:0043571">
    <property type="term" value="P:maintenance of CRISPR repeat elements"/>
    <property type="evidence" value="ECO:0007669"/>
    <property type="project" value="InterPro"/>
</dbReference>
<proteinExistence type="predicted"/>
<dbReference type="Pfam" id="PF20803">
    <property type="entry name" value="PaaX_M"/>
    <property type="match status" value="1"/>
</dbReference>
<dbReference type="SUPFAM" id="SSF143430">
    <property type="entry name" value="TTP0101/SSO1404-like"/>
    <property type="match status" value="1"/>
</dbReference>
<feature type="domain" description="Transcriptional repressor PaaX-like central Cas2-like" evidence="7">
    <location>
        <begin position="103"/>
        <end position="173"/>
    </location>
</feature>
<dbReference type="NCBIfam" id="TIGR01573">
    <property type="entry name" value="cas2"/>
    <property type="match status" value="1"/>
</dbReference>
<dbReference type="AlphaFoldDB" id="A0A0G1ADQ4"/>
<dbReference type="Proteomes" id="UP000034160">
    <property type="component" value="Unassembled WGS sequence"/>
</dbReference>
<keyword evidence="3" id="KW-0255">Endonuclease</keyword>
<protein>
    <recommendedName>
        <fullName evidence="7">Transcriptional repressor PaaX-like central Cas2-like domain-containing protein</fullName>
    </recommendedName>
</protein>
<dbReference type="STRING" id="1618356.UU93_C0008G0018"/>
<dbReference type="PANTHER" id="PTHR30319:SF1">
    <property type="entry name" value="TRANSCRIPTIONAL REPRESSOR PAAX"/>
    <property type="match status" value="1"/>
</dbReference>
<evidence type="ECO:0000259" key="7">
    <source>
        <dbReference type="Pfam" id="PF20803"/>
    </source>
</evidence>
<reference evidence="8 9" key="1">
    <citation type="journal article" date="2015" name="Nature">
        <title>rRNA introns, odd ribosomes, and small enigmatic genomes across a large radiation of phyla.</title>
        <authorList>
            <person name="Brown C.T."/>
            <person name="Hug L.A."/>
            <person name="Thomas B.C."/>
            <person name="Sharon I."/>
            <person name="Castelle C.J."/>
            <person name="Singh A."/>
            <person name="Wilkins M.J."/>
            <person name="Williams K.H."/>
            <person name="Banfield J.F."/>
        </authorList>
    </citation>
    <scope>NUCLEOTIDE SEQUENCE [LARGE SCALE GENOMIC DNA]</scope>
</reference>
<dbReference type="Gene3D" id="3.30.70.2650">
    <property type="match status" value="1"/>
</dbReference>
<dbReference type="GO" id="GO:0006351">
    <property type="term" value="P:DNA-templated transcription"/>
    <property type="evidence" value="ECO:0007669"/>
    <property type="project" value="TreeGrafter"/>
</dbReference>
<evidence type="ECO:0000256" key="6">
    <source>
        <dbReference type="ARBA" id="ARBA00023118"/>
    </source>
</evidence>
<evidence type="ECO:0000256" key="2">
    <source>
        <dbReference type="ARBA" id="ARBA00022723"/>
    </source>
</evidence>
<dbReference type="InterPro" id="IPR021127">
    <property type="entry name" value="CRISPR_associated_Cas2"/>
</dbReference>
<name>A0A0G1ADQ4_9BACT</name>
<organism evidence="8 9">
    <name type="scientific">Candidatus Amesbacteria bacterium GW2011_GWA2_42_12</name>
    <dbReference type="NCBI Taxonomy" id="1618356"/>
    <lineage>
        <taxon>Bacteria</taxon>
        <taxon>Candidatus Amesiibacteriota</taxon>
    </lineage>
</organism>
<evidence type="ECO:0000313" key="8">
    <source>
        <dbReference type="EMBL" id="KKS32256.1"/>
    </source>
</evidence>
<sequence>MGRNKVVVAKKRASAKEILRFIGDNLSVLFPLTRKGAYRFKYVKVPYWEDYLPASVYLAADQLERRGLVEKILTPDGVVVKITDKGKKQTLKYDLLKLSPPKSAWDGQWRLVFFDISEIERKKRDSLRACLRNLGMEQMQESVFVSPYDIFDQVSYLREVLDVPNGVKFAKLSWIENQDELKQIFEI</sequence>
<keyword evidence="2" id="KW-0479">Metal-binding</keyword>
<dbReference type="PANTHER" id="PTHR30319">
    <property type="entry name" value="PHENYLACETIC ACID REGULATOR-RELATED TRANSCRIPTIONAL REPRESSOR"/>
    <property type="match status" value="1"/>
</dbReference>
<evidence type="ECO:0000256" key="1">
    <source>
        <dbReference type="ARBA" id="ARBA00022722"/>
    </source>
</evidence>
<accession>A0A0G1ADQ4</accession>
<evidence type="ECO:0000256" key="3">
    <source>
        <dbReference type="ARBA" id="ARBA00022759"/>
    </source>
</evidence>
<comment type="caution">
    <text evidence="8">The sequence shown here is derived from an EMBL/GenBank/DDBJ whole genome shotgun (WGS) entry which is preliminary data.</text>
</comment>
<evidence type="ECO:0000256" key="5">
    <source>
        <dbReference type="ARBA" id="ARBA00022842"/>
    </source>
</evidence>
<keyword evidence="6" id="KW-0051">Antiviral defense</keyword>